<evidence type="ECO:0000256" key="5">
    <source>
        <dbReference type="ARBA" id="ARBA00023136"/>
    </source>
</evidence>
<evidence type="ECO:0000256" key="6">
    <source>
        <dbReference type="SAM" id="Phobius"/>
    </source>
</evidence>
<name>A0A3N1Q0R2_9GAMM</name>
<dbReference type="GO" id="GO:0033013">
    <property type="term" value="P:tetrapyrrole metabolic process"/>
    <property type="evidence" value="ECO:0007669"/>
    <property type="project" value="UniProtKB-ARBA"/>
</dbReference>
<feature type="transmembrane region" description="Helical" evidence="6">
    <location>
        <begin position="103"/>
        <end position="124"/>
    </location>
</feature>
<dbReference type="PANTHER" id="PTHR10057">
    <property type="entry name" value="PERIPHERAL-TYPE BENZODIAZEPINE RECEPTOR"/>
    <property type="match status" value="1"/>
</dbReference>
<feature type="transmembrane region" description="Helical" evidence="6">
    <location>
        <begin position="48"/>
        <end position="69"/>
    </location>
</feature>
<dbReference type="OrthoDB" id="9795496at2"/>
<keyword evidence="3 6" id="KW-0812">Transmembrane</keyword>
<gene>
    <name evidence="7" type="ORF">EDC28_101102</name>
</gene>
<organism evidence="7 8">
    <name type="scientific">Gallaecimonas pentaromativorans</name>
    <dbReference type="NCBI Taxonomy" id="584787"/>
    <lineage>
        <taxon>Bacteria</taxon>
        <taxon>Pseudomonadati</taxon>
        <taxon>Pseudomonadota</taxon>
        <taxon>Gammaproteobacteria</taxon>
        <taxon>Enterobacterales</taxon>
        <taxon>Gallaecimonadaceae</taxon>
        <taxon>Gallaecimonas</taxon>
    </lineage>
</organism>
<dbReference type="PANTHER" id="PTHR10057:SF0">
    <property type="entry name" value="TRANSLOCATOR PROTEIN"/>
    <property type="match status" value="1"/>
</dbReference>
<dbReference type="FunFam" id="1.20.1260.100:FF:000001">
    <property type="entry name" value="translocator protein 2"/>
    <property type="match status" value="1"/>
</dbReference>
<dbReference type="AlphaFoldDB" id="A0A3N1Q0R2"/>
<keyword evidence="5 6" id="KW-0472">Membrane</keyword>
<protein>
    <submittedName>
        <fullName evidence="7">TspO/MBR related protein</fullName>
    </submittedName>
</protein>
<feature type="transmembrane region" description="Helical" evidence="6">
    <location>
        <begin position="131"/>
        <end position="152"/>
    </location>
</feature>
<evidence type="ECO:0000313" key="8">
    <source>
        <dbReference type="Proteomes" id="UP000268033"/>
    </source>
</evidence>
<dbReference type="EMBL" id="RJUL01000001">
    <property type="protein sequence ID" value="ROQ30416.1"/>
    <property type="molecule type" value="Genomic_DNA"/>
</dbReference>
<evidence type="ECO:0000256" key="2">
    <source>
        <dbReference type="ARBA" id="ARBA00007524"/>
    </source>
</evidence>
<evidence type="ECO:0000313" key="7">
    <source>
        <dbReference type="EMBL" id="ROQ30416.1"/>
    </source>
</evidence>
<dbReference type="Proteomes" id="UP000268033">
    <property type="component" value="Unassembled WGS sequence"/>
</dbReference>
<dbReference type="GO" id="GO:0016020">
    <property type="term" value="C:membrane"/>
    <property type="evidence" value="ECO:0007669"/>
    <property type="project" value="UniProtKB-SubCell"/>
</dbReference>
<evidence type="ECO:0000256" key="1">
    <source>
        <dbReference type="ARBA" id="ARBA00004141"/>
    </source>
</evidence>
<dbReference type="Gene3D" id="1.20.1260.100">
    <property type="entry name" value="TspO/MBR protein"/>
    <property type="match status" value="1"/>
</dbReference>
<dbReference type="Pfam" id="PF03073">
    <property type="entry name" value="TspO_MBR"/>
    <property type="match status" value="1"/>
</dbReference>
<keyword evidence="4 6" id="KW-1133">Transmembrane helix</keyword>
<dbReference type="InterPro" id="IPR004307">
    <property type="entry name" value="TspO_MBR"/>
</dbReference>
<feature type="transmembrane region" description="Helical" evidence="6">
    <location>
        <begin position="81"/>
        <end position="97"/>
    </location>
</feature>
<comment type="similarity">
    <text evidence="2">Belongs to the TspO/BZRP family.</text>
</comment>
<dbReference type="InterPro" id="IPR038330">
    <property type="entry name" value="TspO/MBR-related_sf"/>
</dbReference>
<dbReference type="PIRSF" id="PIRSF005859">
    <property type="entry name" value="PBR"/>
    <property type="match status" value="1"/>
</dbReference>
<proteinExistence type="inferred from homology"/>
<evidence type="ECO:0000256" key="3">
    <source>
        <dbReference type="ARBA" id="ARBA00022692"/>
    </source>
</evidence>
<sequence length="160" mass="17819">MSSQHKLLSLLICLVLVGITGALGAMASVDAKVFYASLSQPSWAPPPWLFGPVWTALYLMMALSLWRYGQSPGKQKWPQRLFLLQLGVNALWSWLFFSWHQGALAMLDVLALLVLIGACIRGFYPVNRLAAWLLVPYLAWVSFAALLTFSLWQGNSHLLG</sequence>
<dbReference type="CDD" id="cd15904">
    <property type="entry name" value="TSPO_MBR"/>
    <property type="match status" value="1"/>
</dbReference>
<dbReference type="STRING" id="584787.GCA_001247655_01693"/>
<dbReference type="RefSeq" id="WP_050657706.1">
    <property type="nucleotide sequence ID" value="NZ_JBLXEP010000001.1"/>
</dbReference>
<comment type="caution">
    <text evidence="7">The sequence shown here is derived from an EMBL/GenBank/DDBJ whole genome shotgun (WGS) entry which is preliminary data.</text>
</comment>
<comment type="subcellular location">
    <subcellularLocation>
        <location evidence="1">Membrane</location>
        <topology evidence="1">Multi-pass membrane protein</topology>
    </subcellularLocation>
</comment>
<accession>A0A3N1Q0R2</accession>
<evidence type="ECO:0000256" key="4">
    <source>
        <dbReference type="ARBA" id="ARBA00022989"/>
    </source>
</evidence>
<reference evidence="7 8" key="1">
    <citation type="submission" date="2018-11" db="EMBL/GenBank/DDBJ databases">
        <title>Genomic Encyclopedia of Type Strains, Phase IV (KMG-IV): sequencing the most valuable type-strain genomes for metagenomic binning, comparative biology and taxonomic classification.</title>
        <authorList>
            <person name="Goeker M."/>
        </authorList>
    </citation>
    <scope>NUCLEOTIDE SEQUENCE [LARGE SCALE GENOMIC DNA]</scope>
    <source>
        <strain evidence="7 8">DSM 21945</strain>
    </source>
</reference>
<keyword evidence="8" id="KW-1185">Reference proteome</keyword>